<protein>
    <submittedName>
        <fullName evidence="1">Uncharacterized protein</fullName>
    </submittedName>
</protein>
<comment type="caution">
    <text evidence="1">The sequence shown here is derived from an EMBL/GenBank/DDBJ whole genome shotgun (WGS) entry which is preliminary data.</text>
</comment>
<dbReference type="EMBL" id="AAHIJD010000086">
    <property type="protein sequence ID" value="EBW4471861.1"/>
    <property type="molecule type" value="Genomic_DNA"/>
</dbReference>
<evidence type="ECO:0000313" key="1">
    <source>
        <dbReference type="EMBL" id="EBW4471861.1"/>
    </source>
</evidence>
<name>A0A5W2M397_SALET</name>
<dbReference type="Proteomes" id="UP000839639">
    <property type="component" value="Unassembled WGS sequence"/>
</dbReference>
<dbReference type="AlphaFoldDB" id="A0A5W2M397"/>
<reference evidence="1" key="1">
    <citation type="submission" date="2018-06" db="EMBL/GenBank/DDBJ databases">
        <authorList>
            <person name="Ashton P.M."/>
            <person name="Dallman T."/>
            <person name="Nair S."/>
            <person name="De Pinna E."/>
            <person name="Peters T."/>
            <person name="Grant K."/>
        </authorList>
    </citation>
    <scope>NUCLEOTIDE SEQUENCE [LARGE SCALE GENOMIC DNA]</scope>
    <source>
        <strain evidence="1">149361</strain>
    </source>
</reference>
<proteinExistence type="predicted"/>
<sequence>MKPFPASSCSRGAHNVIRVMLKRPLRKSNPAAAFLHITSLCASGLIHVSDCSNFRRVAVRGSVTPELYRGFPR</sequence>
<gene>
    <name evidence="1" type="ORF">DPK62_25555</name>
</gene>
<organism evidence="1">
    <name type="scientific">Salmonella enterica subsp. enterica serovar Lattenkamp</name>
    <dbReference type="NCBI Taxonomy" id="2564671"/>
    <lineage>
        <taxon>Bacteria</taxon>
        <taxon>Pseudomonadati</taxon>
        <taxon>Pseudomonadota</taxon>
        <taxon>Gammaproteobacteria</taxon>
        <taxon>Enterobacterales</taxon>
        <taxon>Enterobacteriaceae</taxon>
        <taxon>Salmonella</taxon>
    </lineage>
</organism>
<accession>A0A5W2M397</accession>